<protein>
    <submittedName>
        <fullName evidence="1">Uncharacterized protein</fullName>
    </submittedName>
</protein>
<dbReference type="EMBL" id="QKZT01000001">
    <property type="protein sequence ID" value="PZX58058.1"/>
    <property type="molecule type" value="Genomic_DNA"/>
</dbReference>
<reference evidence="1 2" key="1">
    <citation type="submission" date="2018-06" db="EMBL/GenBank/DDBJ databases">
        <title>Genomic Encyclopedia of Archaeal and Bacterial Type Strains, Phase II (KMG-II): from individual species to whole genera.</title>
        <authorList>
            <person name="Goeker M."/>
        </authorList>
    </citation>
    <scope>NUCLEOTIDE SEQUENCE [LARGE SCALE GENOMIC DNA]</scope>
    <source>
        <strain evidence="1 2">DSM 19830</strain>
    </source>
</reference>
<proteinExistence type="predicted"/>
<name>A0A2W7RAT4_9BACT</name>
<evidence type="ECO:0000313" key="2">
    <source>
        <dbReference type="Proteomes" id="UP000248882"/>
    </source>
</evidence>
<gene>
    <name evidence="1" type="ORF">LV85_00244</name>
</gene>
<comment type="caution">
    <text evidence="1">The sequence shown here is derived from an EMBL/GenBank/DDBJ whole genome shotgun (WGS) entry which is preliminary data.</text>
</comment>
<sequence length="43" mass="5022">MNLKPSPFSDWAFVLLNEQLPVYLKMIHKSQSTCDIRANDLEK</sequence>
<evidence type="ECO:0000313" key="1">
    <source>
        <dbReference type="EMBL" id="PZX58058.1"/>
    </source>
</evidence>
<organism evidence="1 2">
    <name type="scientific">Algoriphagus chordae</name>
    <dbReference type="NCBI Taxonomy" id="237019"/>
    <lineage>
        <taxon>Bacteria</taxon>
        <taxon>Pseudomonadati</taxon>
        <taxon>Bacteroidota</taxon>
        <taxon>Cytophagia</taxon>
        <taxon>Cytophagales</taxon>
        <taxon>Cyclobacteriaceae</taxon>
        <taxon>Algoriphagus</taxon>
    </lineage>
</organism>
<keyword evidence="2" id="KW-1185">Reference proteome</keyword>
<accession>A0A2W7RAT4</accession>
<dbReference type="Proteomes" id="UP000248882">
    <property type="component" value="Unassembled WGS sequence"/>
</dbReference>
<dbReference type="AlphaFoldDB" id="A0A2W7RAT4"/>